<dbReference type="EMBL" id="BMAV01022059">
    <property type="protein sequence ID" value="GFY76656.1"/>
    <property type="molecule type" value="Genomic_DNA"/>
</dbReference>
<dbReference type="Proteomes" id="UP000886998">
    <property type="component" value="Unassembled WGS sequence"/>
</dbReference>
<reference evidence="1" key="1">
    <citation type="submission" date="2020-08" db="EMBL/GenBank/DDBJ databases">
        <title>Multicomponent nature underlies the extraordinary mechanical properties of spider dragline silk.</title>
        <authorList>
            <person name="Kono N."/>
            <person name="Nakamura H."/>
            <person name="Mori M."/>
            <person name="Yoshida Y."/>
            <person name="Ohtoshi R."/>
            <person name="Malay A.D."/>
            <person name="Moran D.A.P."/>
            <person name="Tomita M."/>
            <person name="Numata K."/>
            <person name="Arakawa K."/>
        </authorList>
    </citation>
    <scope>NUCLEOTIDE SEQUENCE</scope>
</reference>
<dbReference type="OrthoDB" id="10427858at2759"/>
<gene>
    <name evidence="1" type="ORF">TNIN_34651</name>
</gene>
<accession>A0A8X7CQC4</accession>
<sequence>MAAAIKLNKVPLIPRSAPFSSFLLVGVGIGNNREEGFLIPRQLVENCEGAHLVGSEAVCPLLWKPASNEERNRVLVGLQYLALYLRLNQQFNSQIRNIIINCLILLLKLCFD</sequence>
<protein>
    <submittedName>
        <fullName evidence="1">Uncharacterized protein</fullName>
    </submittedName>
</protein>
<dbReference type="AlphaFoldDB" id="A0A8X7CQC4"/>
<evidence type="ECO:0000313" key="2">
    <source>
        <dbReference type="Proteomes" id="UP000886998"/>
    </source>
</evidence>
<name>A0A8X7CQC4_9ARAC</name>
<keyword evidence="2" id="KW-1185">Reference proteome</keyword>
<evidence type="ECO:0000313" key="1">
    <source>
        <dbReference type="EMBL" id="GFY76656.1"/>
    </source>
</evidence>
<organism evidence="1 2">
    <name type="scientific">Trichonephila inaurata madagascariensis</name>
    <dbReference type="NCBI Taxonomy" id="2747483"/>
    <lineage>
        <taxon>Eukaryota</taxon>
        <taxon>Metazoa</taxon>
        <taxon>Ecdysozoa</taxon>
        <taxon>Arthropoda</taxon>
        <taxon>Chelicerata</taxon>
        <taxon>Arachnida</taxon>
        <taxon>Araneae</taxon>
        <taxon>Araneomorphae</taxon>
        <taxon>Entelegynae</taxon>
        <taxon>Araneoidea</taxon>
        <taxon>Nephilidae</taxon>
        <taxon>Trichonephila</taxon>
        <taxon>Trichonephila inaurata</taxon>
    </lineage>
</organism>
<comment type="caution">
    <text evidence="1">The sequence shown here is derived from an EMBL/GenBank/DDBJ whole genome shotgun (WGS) entry which is preliminary data.</text>
</comment>
<proteinExistence type="predicted"/>